<evidence type="ECO:0000256" key="1">
    <source>
        <dbReference type="SAM" id="MobiDB-lite"/>
    </source>
</evidence>
<evidence type="ECO:0000313" key="3">
    <source>
        <dbReference type="Proteomes" id="UP001178507"/>
    </source>
</evidence>
<accession>A0AA36IIU5</accession>
<reference evidence="2" key="1">
    <citation type="submission" date="2023-08" db="EMBL/GenBank/DDBJ databases">
        <authorList>
            <person name="Chen Y."/>
            <person name="Shah S."/>
            <person name="Dougan E. K."/>
            <person name="Thang M."/>
            <person name="Chan C."/>
        </authorList>
    </citation>
    <scope>NUCLEOTIDE SEQUENCE</scope>
</reference>
<name>A0AA36IIU5_9DINO</name>
<protein>
    <submittedName>
        <fullName evidence="2">Uncharacterized protein</fullName>
    </submittedName>
</protein>
<dbReference type="Proteomes" id="UP001178507">
    <property type="component" value="Unassembled WGS sequence"/>
</dbReference>
<gene>
    <name evidence="2" type="ORF">EVOR1521_LOCUS14427</name>
</gene>
<sequence length="1294" mass="144652">ELKDSSGRARYADVNQWLLNVLAEPHTQSCLQELENAVTAWHSPPTLLTSIPAAPSRDETFSFAVAWRKLGWKEDKFCRFAPSVPQVIDCSTFLLDREGCNSEESPIVVYFEDAAGVELQDGVICVDSGSGCVTACHMVLAVAALRGWRQQPYFQTLAPYLYKCMFLTCRYVYAKDLTKRRRLSIVKKNEVTQRTILANCVAERGQGSNLPLRKLVEAELSKLDQAAGRSQAGCLSSVEKNAVTFLCLTTEPIRQKVRLIWGDEKVAHSAVPTEFLDIKGQGRFLMETTVPEEKAEWRERTAPAEEKLLLWLDRLSEAFSWRVQEAYEKSERPSMDAVAHKFRDTEPEIVYRTCCMFLESSPDQIALMSSERQQHLLQDFLRGKISSMVPSAKAMDPTLELIRVRLEGARAEFAQHVSKISSHEEQCEVKRMEGKEAAHQALSSMLEVHLQQLYTASSMSRTENEAATVELKRSKVVSIHRPSWRKFMEAAGRTAAEAPLPEGTAAAEQHTMLRLNVIDCCAMGPTHTQLYPEMIEDAAKEAATFPATFFGICKLPNAPGRLCKSADPQAAVEEAQNAVRASARGHELAKLIHEEVAEDMSSRNSFMRKWQRSDRVGCPLKCKNCLTRSRAHQLEEPGTSARDELIEEMAEEEQEFQDDECSSPGPLGPLQHCADSRVSSEAAEEVGSEAGQSWATQEASALLVREPAAEDQANLSMEQMAEEEHLLSFRKDTEGRVASGGEGLPQDTAEPAIQDKGALSLADAEQLPSPPDEVKWRTRKLLRPAPLLGANFAGRRRNPTNQSRLDELEEVFVELVRRSHSLPSNGQKMQRSFFQHCKGREDLGKAAQEFADLHGLFNGPEPEEAWPGVVPAQGRGPKAMKRPATAVLAKRPASKELKDSSGRARYADVNQWLLNVLAEPHTQSCLQELENAVTVIDCSTFLLDREGCNSEESPIVVYFEDAAGVELQDGVICVDSGSGCVTACHMVLAVAALRGWHQQPYFQTLAPYLYKCMFLTCRYVYAKDLTKRRRLSIVKKNEVTQRTILANCVAERGQGSNLPLRKLVEAELSKLDQAAGRSQAGRLSSVEKNAVTFLCLTTEPIRQKVRLIWGDEKVAHSAVPTEFLDIKGQGRFLMETTVSEEKAEWRERTAPAEEKLLLWLDRLSEAFSWRAQEAYEKSERPSMDAVAHKFRDTEPEIVYRTCCMFSPDQIALMSSERQQHLLQDFLRGKISSMVPSAKAMDPTYRPRTHLRFLREAMSMASGDQQALQAEEAQAEATRNSQKAMLLDSLNTCAR</sequence>
<feature type="compositionally biased region" description="Acidic residues" evidence="1">
    <location>
        <begin position="649"/>
        <end position="661"/>
    </location>
</feature>
<keyword evidence="3" id="KW-1185">Reference proteome</keyword>
<organism evidence="2 3">
    <name type="scientific">Effrenium voratum</name>
    <dbReference type="NCBI Taxonomy" id="2562239"/>
    <lineage>
        <taxon>Eukaryota</taxon>
        <taxon>Sar</taxon>
        <taxon>Alveolata</taxon>
        <taxon>Dinophyceae</taxon>
        <taxon>Suessiales</taxon>
        <taxon>Symbiodiniaceae</taxon>
        <taxon>Effrenium</taxon>
    </lineage>
</organism>
<evidence type="ECO:0000313" key="2">
    <source>
        <dbReference type="EMBL" id="CAJ1388600.1"/>
    </source>
</evidence>
<dbReference type="EMBL" id="CAUJNA010001719">
    <property type="protein sequence ID" value="CAJ1388600.1"/>
    <property type="molecule type" value="Genomic_DNA"/>
</dbReference>
<feature type="region of interest" description="Disordered" evidence="1">
    <location>
        <begin position="649"/>
        <end position="694"/>
    </location>
</feature>
<feature type="non-terminal residue" evidence="2">
    <location>
        <position position="1294"/>
    </location>
</feature>
<proteinExistence type="predicted"/>
<comment type="caution">
    <text evidence="2">The sequence shown here is derived from an EMBL/GenBank/DDBJ whole genome shotgun (WGS) entry which is preliminary data.</text>
</comment>